<organism evidence="1 2">
    <name type="scientific">Sphingobacterium psychroaquaticum</name>
    <dbReference type="NCBI Taxonomy" id="561061"/>
    <lineage>
        <taxon>Bacteria</taxon>
        <taxon>Pseudomonadati</taxon>
        <taxon>Bacteroidota</taxon>
        <taxon>Sphingobacteriia</taxon>
        <taxon>Sphingobacteriales</taxon>
        <taxon>Sphingobacteriaceae</taxon>
        <taxon>Sphingobacterium</taxon>
    </lineage>
</organism>
<keyword evidence="2" id="KW-1185">Reference proteome</keyword>
<dbReference type="EMBL" id="FXAU01000001">
    <property type="protein sequence ID" value="SMG06873.1"/>
    <property type="molecule type" value="Genomic_DNA"/>
</dbReference>
<name>A0A1X7HYG9_9SPHI</name>
<protein>
    <submittedName>
        <fullName evidence="1">Uncharacterized protein</fullName>
    </submittedName>
</protein>
<reference evidence="1 2" key="1">
    <citation type="submission" date="2017-04" db="EMBL/GenBank/DDBJ databases">
        <authorList>
            <person name="Afonso C.L."/>
            <person name="Miller P.J."/>
            <person name="Scott M.A."/>
            <person name="Spackman E."/>
            <person name="Goraichik I."/>
            <person name="Dimitrov K.M."/>
            <person name="Suarez D.L."/>
            <person name="Swayne D.E."/>
        </authorList>
    </citation>
    <scope>NUCLEOTIDE SEQUENCE [LARGE SCALE GENOMIC DNA]</scope>
    <source>
        <strain evidence="1 2">DSM 22418</strain>
    </source>
</reference>
<accession>A0A1X7HYG9</accession>
<dbReference type="Gene3D" id="3.10.450.50">
    <property type="match status" value="1"/>
</dbReference>
<gene>
    <name evidence="1" type="ORF">SAMN05660862_0226</name>
</gene>
<dbReference type="Proteomes" id="UP000192980">
    <property type="component" value="Unassembled WGS sequence"/>
</dbReference>
<sequence length="131" mass="14611">MKVVKCVVLLVLVSLTSLSASAKNPFDDVVNSISSALKTGTSKGISATFMNSVSLSIKRDERVYTRFQAELLLDDFFRSNKVSQLKELQRAKSSANSFVVFSLRTSSSTYRVFVKLVESNNEFKVSELRIE</sequence>
<dbReference type="Pfam" id="PF16022">
    <property type="entry name" value="DUF4783"/>
    <property type="match status" value="1"/>
</dbReference>
<evidence type="ECO:0000313" key="1">
    <source>
        <dbReference type="EMBL" id="SMG06873.1"/>
    </source>
</evidence>
<dbReference type="OrthoDB" id="1524766at2"/>
<dbReference type="AlphaFoldDB" id="A0A1X7HYG9"/>
<dbReference type="InterPro" id="IPR031977">
    <property type="entry name" value="DUF4783"/>
</dbReference>
<evidence type="ECO:0000313" key="2">
    <source>
        <dbReference type="Proteomes" id="UP000192980"/>
    </source>
</evidence>
<dbReference type="STRING" id="561061.SAMN05660862_0226"/>
<proteinExistence type="predicted"/>
<dbReference type="RefSeq" id="WP_085471135.1">
    <property type="nucleotide sequence ID" value="NZ_CP038029.1"/>
</dbReference>